<dbReference type="Proteomes" id="UP001064048">
    <property type="component" value="Chromosome 14"/>
</dbReference>
<evidence type="ECO:0000313" key="2">
    <source>
        <dbReference type="Proteomes" id="UP001064048"/>
    </source>
</evidence>
<name>A0ACC0J8E7_CHOFU</name>
<evidence type="ECO:0000313" key="1">
    <source>
        <dbReference type="EMBL" id="KAI8420314.1"/>
    </source>
</evidence>
<proteinExistence type="predicted"/>
<protein>
    <submittedName>
        <fullName evidence="1">Uncharacterized protein</fullName>
    </submittedName>
</protein>
<accession>A0ACC0J8E7</accession>
<gene>
    <name evidence="1" type="ORF">MSG28_008843</name>
</gene>
<reference evidence="1 2" key="1">
    <citation type="journal article" date="2022" name="Genome Biol. Evol.">
        <title>The Spruce Budworm Genome: Reconstructing the Evolutionary History of Antifreeze Proteins.</title>
        <authorList>
            <person name="Beliveau C."/>
            <person name="Gagne P."/>
            <person name="Picq S."/>
            <person name="Vernygora O."/>
            <person name="Keeling C.I."/>
            <person name="Pinkney K."/>
            <person name="Doucet D."/>
            <person name="Wen F."/>
            <person name="Johnston J.S."/>
            <person name="Maaroufi H."/>
            <person name="Boyle B."/>
            <person name="Laroche J."/>
            <person name="Dewar K."/>
            <person name="Juretic N."/>
            <person name="Blackburn G."/>
            <person name="Nisole A."/>
            <person name="Brunet B."/>
            <person name="Brandao M."/>
            <person name="Lumley L."/>
            <person name="Duan J."/>
            <person name="Quan G."/>
            <person name="Lucarotti C.J."/>
            <person name="Roe A.D."/>
            <person name="Sperling F.A.H."/>
            <person name="Levesque R.C."/>
            <person name="Cusson M."/>
        </authorList>
    </citation>
    <scope>NUCLEOTIDE SEQUENCE [LARGE SCALE GENOMIC DNA]</scope>
    <source>
        <strain evidence="1">Glfc:IPQL:Cfum</strain>
    </source>
</reference>
<organism evidence="1 2">
    <name type="scientific">Choristoneura fumiferana</name>
    <name type="common">Spruce budworm moth</name>
    <name type="synonym">Archips fumiferana</name>
    <dbReference type="NCBI Taxonomy" id="7141"/>
    <lineage>
        <taxon>Eukaryota</taxon>
        <taxon>Metazoa</taxon>
        <taxon>Ecdysozoa</taxon>
        <taxon>Arthropoda</taxon>
        <taxon>Hexapoda</taxon>
        <taxon>Insecta</taxon>
        <taxon>Pterygota</taxon>
        <taxon>Neoptera</taxon>
        <taxon>Endopterygota</taxon>
        <taxon>Lepidoptera</taxon>
        <taxon>Glossata</taxon>
        <taxon>Ditrysia</taxon>
        <taxon>Tortricoidea</taxon>
        <taxon>Tortricidae</taxon>
        <taxon>Tortricinae</taxon>
        <taxon>Choristoneura</taxon>
    </lineage>
</organism>
<dbReference type="EMBL" id="CM046114">
    <property type="protein sequence ID" value="KAI8420314.1"/>
    <property type="molecule type" value="Genomic_DNA"/>
</dbReference>
<keyword evidence="2" id="KW-1185">Reference proteome</keyword>
<comment type="caution">
    <text evidence="1">The sequence shown here is derived from an EMBL/GenBank/DDBJ whole genome shotgun (WGS) entry which is preliminary data.</text>
</comment>
<sequence length="886" mass="96951">MQISSIQPVFKLELNHKVTPNIVTIAKYDGTHPCLTACAGFDKIIIHHPHGGAVSGRAQRSRAHGEVSELNLSQEVVALAAGPLRPDVARDMLLIGSPSQSTKLHANCALAATKRNVAQSAVALQLERSPSVTTLLWITKNNNYQLITVFPAYDVHDNSDLFFKEAQDGVNVVVVGSFGKHETLALVGGNSSVQGIDWQGNEVFWTVVSGKVRAIISFDFDKDGENELLLGCEDSYIRVLKNNQFKTEIAETGPVICLAAITEVRFAYGLANGTIGIYEEGIRLWRVKSKSNALSVQLSGEALACCWSGGRVDWRDAGSGRVLRRVQLRSAAAAMLYADYRSVGTPDLVCVSDRGEVLGYPPYQESAGFSSKSQPSEEDRAAIVELFNRKQALTLELQHYEASASGGGSLEPAEQPAAMPTNTRLHVATTADISDQQRKQYTMKLTKNNYYSPATSIELRLCNKSGSCSASTSTPAMLPDVRSKSTSGDILFLKDELWYSTKRYPQGCIDLAISTNNETVVRAALVLAEGVFTTGETLARHPAPRSCAPRCECRCARRGTCPSMCISSNPSMSRPYAPPWYLAAVFTTGRDAGAAPGAGAAALHVRVPLRPPRDVPVDVHIKALVGYPDSEQFHIFELTKQLPRFSMYSLSSPTAVASKHTSYVMFRITERVQRICIWINQNFLLEQEVEIEMENVKELHMKFVCLRDNSPLDLDFEADGAVKFSTPHISLAGDLVQSLAVYLNLTDLQSTAQFPETETTLREEMANASQMGEMRSRLAAETAERAQLITALLPAAQDAAGHDLKEMLSRYKEVVMLNEELLLNCHVRRSTQEHAVASLKALHTILQQAARLRVGKYSKAVVAASRKAVKDDNSEALIKILQMGDC</sequence>